<evidence type="ECO:0000259" key="5">
    <source>
        <dbReference type="PROSITE" id="PS50111"/>
    </source>
</evidence>
<accession>F2NU26</accession>
<dbReference type="Pfam" id="PF00015">
    <property type="entry name" value="MCPsignal"/>
    <property type="match status" value="1"/>
</dbReference>
<dbReference type="SUPFAM" id="SSF58104">
    <property type="entry name" value="Methyl-accepting chemotaxis protein (MCP) signaling domain"/>
    <property type="match status" value="1"/>
</dbReference>
<gene>
    <name evidence="7" type="ordered locus">Tresu_0020</name>
</gene>
<proteinExistence type="inferred from homology"/>
<keyword evidence="4" id="KW-1133">Transmembrane helix</keyword>
<feature type="domain" description="HAMP" evidence="6">
    <location>
        <begin position="245"/>
        <end position="298"/>
    </location>
</feature>
<dbReference type="Proteomes" id="UP000006852">
    <property type="component" value="Chromosome"/>
</dbReference>
<dbReference type="GO" id="GO:0006935">
    <property type="term" value="P:chemotaxis"/>
    <property type="evidence" value="ECO:0007669"/>
    <property type="project" value="UniProtKB-KW"/>
</dbReference>
<dbReference type="GeneID" id="302999809"/>
<dbReference type="InterPro" id="IPR004089">
    <property type="entry name" value="MCPsignal_dom"/>
</dbReference>
<name>F2NU26_TRES6</name>
<dbReference type="HOGENOM" id="CLU_000445_107_18_12"/>
<dbReference type="RefSeq" id="WP_013700301.1">
    <property type="nucleotide sequence ID" value="NC_015385.1"/>
</dbReference>
<feature type="transmembrane region" description="Helical" evidence="4">
    <location>
        <begin position="187"/>
        <end position="209"/>
    </location>
</feature>
<dbReference type="PROSITE" id="PS50111">
    <property type="entry name" value="CHEMOTAXIS_TRANSDUC_2"/>
    <property type="match status" value="1"/>
</dbReference>
<keyword evidence="4" id="KW-0812">Transmembrane</keyword>
<reference evidence="8" key="2">
    <citation type="submission" date="2011-04" db="EMBL/GenBank/DDBJ databases">
        <title>The complete genome of chromosome of Treponema succinifaciens DSM 2489.</title>
        <authorList>
            <person name="Lucas S."/>
            <person name="Copeland A."/>
            <person name="Lapidus A."/>
            <person name="Bruce D."/>
            <person name="Goodwin L."/>
            <person name="Pitluck S."/>
            <person name="Peters L."/>
            <person name="Kyrpides N."/>
            <person name="Mavromatis K."/>
            <person name="Ivanova N."/>
            <person name="Ovchinnikova G."/>
            <person name="Teshima H."/>
            <person name="Detter J.C."/>
            <person name="Tapia R."/>
            <person name="Han C."/>
            <person name="Land M."/>
            <person name="Hauser L."/>
            <person name="Markowitz V."/>
            <person name="Cheng J.-F."/>
            <person name="Hugenholtz P."/>
            <person name="Woyke T."/>
            <person name="Wu D."/>
            <person name="Gronow S."/>
            <person name="Wellnitz S."/>
            <person name="Brambilla E."/>
            <person name="Klenk H.-P."/>
            <person name="Eisen J.A."/>
        </authorList>
    </citation>
    <scope>NUCLEOTIDE SEQUENCE [LARGE SCALE GENOMIC DNA]</scope>
    <source>
        <strain evidence="8">ATCC 33096 / DSM 2489 / 6091</strain>
    </source>
</reference>
<feature type="transmembrane region" description="Helical" evidence="4">
    <location>
        <begin position="21"/>
        <end position="45"/>
    </location>
</feature>
<evidence type="ECO:0000256" key="1">
    <source>
        <dbReference type="ARBA" id="ARBA00022500"/>
    </source>
</evidence>
<dbReference type="GO" id="GO:0007165">
    <property type="term" value="P:signal transduction"/>
    <property type="evidence" value="ECO:0007669"/>
    <property type="project" value="UniProtKB-KW"/>
</dbReference>
<dbReference type="SMART" id="SM00283">
    <property type="entry name" value="MA"/>
    <property type="match status" value="1"/>
</dbReference>
<evidence type="ECO:0000313" key="8">
    <source>
        <dbReference type="Proteomes" id="UP000006852"/>
    </source>
</evidence>
<dbReference type="Gene3D" id="1.10.287.950">
    <property type="entry name" value="Methyl-accepting chemotaxis protein"/>
    <property type="match status" value="1"/>
</dbReference>
<keyword evidence="1" id="KW-0145">Chemotaxis</keyword>
<dbReference type="PANTHER" id="PTHR43531">
    <property type="entry name" value="PROTEIN ICFG"/>
    <property type="match status" value="1"/>
</dbReference>
<dbReference type="OrthoDB" id="9798098at2"/>
<dbReference type="InterPro" id="IPR051310">
    <property type="entry name" value="MCP_chemotaxis"/>
</dbReference>
<protein>
    <submittedName>
        <fullName evidence="7">Methyl-accepting chemotaxis sensory transducer</fullName>
    </submittedName>
</protein>
<organism evidence="7 8">
    <name type="scientific">Treponema succinifaciens (strain ATCC 33096 / DSM 2489 / 6091)</name>
    <dbReference type="NCBI Taxonomy" id="869209"/>
    <lineage>
        <taxon>Bacteria</taxon>
        <taxon>Pseudomonadati</taxon>
        <taxon>Spirochaetota</taxon>
        <taxon>Spirochaetia</taxon>
        <taxon>Spirochaetales</taxon>
        <taxon>Treponemataceae</taxon>
        <taxon>Treponema</taxon>
    </lineage>
</organism>
<keyword evidence="4" id="KW-0472">Membrane</keyword>
<evidence type="ECO:0000256" key="4">
    <source>
        <dbReference type="SAM" id="Phobius"/>
    </source>
</evidence>
<dbReference type="STRING" id="869209.Tresu_0020"/>
<comment type="similarity">
    <text evidence="2">Belongs to the methyl-accepting chemotaxis (MCP) protein family.</text>
</comment>
<keyword evidence="8" id="KW-1185">Reference proteome</keyword>
<evidence type="ECO:0000259" key="6">
    <source>
        <dbReference type="PROSITE" id="PS50885"/>
    </source>
</evidence>
<dbReference type="PANTHER" id="PTHR43531:SF11">
    <property type="entry name" value="METHYL-ACCEPTING CHEMOTAXIS PROTEIN 3"/>
    <property type="match status" value="1"/>
</dbReference>
<evidence type="ECO:0000256" key="3">
    <source>
        <dbReference type="PROSITE-ProRule" id="PRU00284"/>
    </source>
</evidence>
<evidence type="ECO:0000256" key="2">
    <source>
        <dbReference type="ARBA" id="ARBA00029447"/>
    </source>
</evidence>
<reference evidence="7 8" key="1">
    <citation type="journal article" date="2011" name="Stand. Genomic Sci.">
        <title>Complete genome sequence of Treponema succinifaciens type strain (6091).</title>
        <authorList>
            <person name="Han C."/>
            <person name="Gronow S."/>
            <person name="Teshima H."/>
            <person name="Lapidus A."/>
            <person name="Nolan M."/>
            <person name="Lucas S."/>
            <person name="Hammon N."/>
            <person name="Deshpande S."/>
            <person name="Cheng J.F."/>
            <person name="Zeytun A."/>
            <person name="Tapia R."/>
            <person name="Goodwin L."/>
            <person name="Pitluck S."/>
            <person name="Liolios K."/>
            <person name="Pagani I."/>
            <person name="Ivanova N."/>
            <person name="Mavromatis K."/>
            <person name="Mikhailova N."/>
            <person name="Huntemann M."/>
            <person name="Pati A."/>
            <person name="Chen A."/>
            <person name="Palaniappan K."/>
            <person name="Land M."/>
            <person name="Hauser L."/>
            <person name="Brambilla E.M."/>
            <person name="Rohde M."/>
            <person name="Goker M."/>
            <person name="Woyke T."/>
            <person name="Bristow J."/>
            <person name="Eisen J.A."/>
            <person name="Markowitz V."/>
            <person name="Hugenholtz P."/>
            <person name="Kyrpides N.C."/>
            <person name="Klenk H.P."/>
            <person name="Detter J.C."/>
        </authorList>
    </citation>
    <scope>NUCLEOTIDE SEQUENCE [LARGE SCALE GENOMIC DNA]</scope>
    <source>
        <strain evidence="8">ATCC 33096 / DSM 2489 / 6091</strain>
    </source>
</reference>
<dbReference type="AlphaFoldDB" id="F2NU26"/>
<dbReference type="EMBL" id="CP002631">
    <property type="protein sequence ID" value="AEB12990.1"/>
    <property type="molecule type" value="Genomic_DNA"/>
</dbReference>
<feature type="domain" description="Methyl-accepting transducer" evidence="5">
    <location>
        <begin position="345"/>
        <end position="581"/>
    </location>
</feature>
<dbReference type="KEGG" id="tsu:Tresu_0020"/>
<evidence type="ECO:0000313" key="7">
    <source>
        <dbReference type="EMBL" id="AEB12990.1"/>
    </source>
</evidence>
<feature type="transmembrane region" description="Helical" evidence="4">
    <location>
        <begin position="51"/>
        <end position="73"/>
    </location>
</feature>
<feature type="transmembrane region" description="Helical" evidence="4">
    <location>
        <begin position="145"/>
        <end position="166"/>
    </location>
</feature>
<dbReference type="eggNOG" id="COG0840">
    <property type="taxonomic scope" value="Bacteria"/>
</dbReference>
<dbReference type="InterPro" id="IPR003660">
    <property type="entry name" value="HAMP_dom"/>
</dbReference>
<dbReference type="GO" id="GO:0005886">
    <property type="term" value="C:plasma membrane"/>
    <property type="evidence" value="ECO:0007669"/>
    <property type="project" value="TreeGrafter"/>
</dbReference>
<dbReference type="GO" id="GO:0004888">
    <property type="term" value="F:transmembrane signaling receptor activity"/>
    <property type="evidence" value="ECO:0007669"/>
    <property type="project" value="TreeGrafter"/>
</dbReference>
<feature type="transmembrane region" description="Helical" evidence="4">
    <location>
        <begin position="105"/>
        <end position="125"/>
    </location>
</feature>
<feature type="transmembrane region" description="Helical" evidence="4">
    <location>
        <begin position="221"/>
        <end position="241"/>
    </location>
</feature>
<sequence length="631" mass="69414">MSSEDSVQKTVIPEDSSPATLICLLCVSTVPFIIGPIYMIMTGILTSHEVFIALTYPFCIFSHLLAIILPIAYTNIIEKKLRSYDGTEQSKKSCNNYISLSRKIIVGYNIFLSIFVPSTIANSISARGLSFSAFENQESYLSLTLIYLGLICLYSIAFYTMYNSFLERKMHYLPFDKTNMTSSNKERLILMTTLNLIGSFLLLNGSMSVPKLMEQDKFMEFLSVLIPIEVLSLIAIAITTVTNTKDIAKNLDAVNEVIYSLAHKNYQMQPIPVITRNEFGLLTNNLNRAFKAVKEIFSEINTNVSSTLTVSKELAENIDNSVTELLDAKDTANSVKTEMTNQVAGVEEANATANEIIQHIRHLNNEIENQTSAITQSSAAIEEMVANVDGVTNILKKNNQTTQDLEAAADSGMKKVQEASDLSKDVLSKSTLLLDASKIIQDIASQTSLLSMNATIEAAHAGDAGKGFAVVAEEIRKLAEQTDTQSKSIEKDLKSLSESIAAVADNTENVLKQFNVIYQLSQKVKHEETVISNAMTEQTEGNKQILEGIGLITDSTNAVKDGASEMLHGGEQIVIEMENLNKATLETNEKMDNINQSLNNINNTISTAKDHVSKNTEGVEKLSGEMSSFKF</sequence>
<dbReference type="PROSITE" id="PS50885">
    <property type="entry name" value="HAMP"/>
    <property type="match status" value="1"/>
</dbReference>
<keyword evidence="3" id="KW-0807">Transducer</keyword>